<proteinExistence type="predicted"/>
<reference evidence="3" key="1">
    <citation type="submission" date="2020-08" db="EMBL/GenBank/DDBJ databases">
        <title>Plant Genome Project.</title>
        <authorList>
            <person name="Zhang R.-G."/>
        </authorList>
    </citation>
    <scope>NUCLEOTIDE SEQUENCE</scope>
    <source>
        <strain evidence="3">WSP0</strain>
        <tissue evidence="3">Leaf</tissue>
    </source>
</reference>
<keyword evidence="4" id="KW-1185">Reference proteome</keyword>
<gene>
    <name evidence="3" type="ORF">RHGRI_004959</name>
</gene>
<accession>A0AAV6LAW3</accession>
<evidence type="ECO:0000313" key="3">
    <source>
        <dbReference type="EMBL" id="KAG5562086.1"/>
    </source>
</evidence>
<keyword evidence="2" id="KW-1133">Transmembrane helix</keyword>
<evidence type="ECO:0000313" key="4">
    <source>
        <dbReference type="Proteomes" id="UP000823749"/>
    </source>
</evidence>
<feature type="transmembrane region" description="Helical" evidence="2">
    <location>
        <begin position="175"/>
        <end position="194"/>
    </location>
</feature>
<keyword evidence="2" id="KW-0472">Membrane</keyword>
<feature type="coiled-coil region" evidence="1">
    <location>
        <begin position="80"/>
        <end position="160"/>
    </location>
</feature>
<name>A0AAV6LAW3_9ERIC</name>
<dbReference type="EMBL" id="JACTNZ010000002">
    <property type="protein sequence ID" value="KAG5562086.1"/>
    <property type="molecule type" value="Genomic_DNA"/>
</dbReference>
<comment type="caution">
    <text evidence="3">The sequence shown here is derived from an EMBL/GenBank/DDBJ whole genome shotgun (WGS) entry which is preliminary data.</text>
</comment>
<dbReference type="AlphaFoldDB" id="A0AAV6LAW3"/>
<keyword evidence="2" id="KW-0812">Transmembrane</keyword>
<organism evidence="3 4">
    <name type="scientific">Rhododendron griersonianum</name>
    <dbReference type="NCBI Taxonomy" id="479676"/>
    <lineage>
        <taxon>Eukaryota</taxon>
        <taxon>Viridiplantae</taxon>
        <taxon>Streptophyta</taxon>
        <taxon>Embryophyta</taxon>
        <taxon>Tracheophyta</taxon>
        <taxon>Spermatophyta</taxon>
        <taxon>Magnoliopsida</taxon>
        <taxon>eudicotyledons</taxon>
        <taxon>Gunneridae</taxon>
        <taxon>Pentapetalae</taxon>
        <taxon>asterids</taxon>
        <taxon>Ericales</taxon>
        <taxon>Ericaceae</taxon>
        <taxon>Ericoideae</taxon>
        <taxon>Rhodoreae</taxon>
        <taxon>Rhododendron</taxon>
    </lineage>
</organism>
<sequence length="225" mass="25433">MAISIDRTKTDDNSHFITFMFESPPLLSLFHSAPRNGLWKRKADAALLHCTSWDDAAGSVFIFSSTSLEVLLLLGGVTAADAAQEIVDELDRSKELMRKQVEVKCNIEDNLKYRKTTDGIDELTHAIESLEEKMTKTVVVSTIEADLLKLSQERERLLSEVSMLLIIQKLDLKQCFAALVSVLCFIAVILVRMAKNYDPELKEDFVMGKQFAYADAWHFLKSLKE</sequence>
<dbReference type="Proteomes" id="UP000823749">
    <property type="component" value="Chromosome 2"/>
</dbReference>
<protein>
    <submittedName>
        <fullName evidence="3">Uncharacterized protein</fullName>
    </submittedName>
</protein>
<evidence type="ECO:0000256" key="2">
    <source>
        <dbReference type="SAM" id="Phobius"/>
    </source>
</evidence>
<keyword evidence="1" id="KW-0175">Coiled coil</keyword>
<evidence type="ECO:0000256" key="1">
    <source>
        <dbReference type="SAM" id="Coils"/>
    </source>
</evidence>